<reference evidence="7 8" key="1">
    <citation type="submission" date="2019-12" db="EMBL/GenBank/DDBJ databases">
        <authorList>
            <person name="Alioto T."/>
            <person name="Alioto T."/>
            <person name="Gomez Garrido J."/>
        </authorList>
    </citation>
    <scope>NUCLEOTIDE SEQUENCE [LARGE SCALE GENOMIC DNA]</scope>
</reference>
<comment type="subcellular location">
    <subcellularLocation>
        <location evidence="1">Vacuole</location>
    </subcellularLocation>
</comment>
<keyword evidence="4" id="KW-0325">Glycoprotein</keyword>
<proteinExistence type="inferred from homology"/>
<dbReference type="EMBL" id="CACTIH010009060">
    <property type="protein sequence ID" value="CAA3021887.1"/>
    <property type="molecule type" value="Genomic_DNA"/>
</dbReference>
<dbReference type="PANTHER" id="PTHR10426:SF68">
    <property type="entry name" value="OS07G0614000 PROTEIN"/>
    <property type="match status" value="1"/>
</dbReference>
<evidence type="ECO:0000256" key="2">
    <source>
        <dbReference type="ARBA" id="ARBA00009191"/>
    </source>
</evidence>
<organism evidence="7 8">
    <name type="scientific">Olea europaea subsp. europaea</name>
    <dbReference type="NCBI Taxonomy" id="158383"/>
    <lineage>
        <taxon>Eukaryota</taxon>
        <taxon>Viridiplantae</taxon>
        <taxon>Streptophyta</taxon>
        <taxon>Embryophyta</taxon>
        <taxon>Tracheophyta</taxon>
        <taxon>Spermatophyta</taxon>
        <taxon>Magnoliopsida</taxon>
        <taxon>eudicotyledons</taxon>
        <taxon>Gunneridae</taxon>
        <taxon>Pentapetalae</taxon>
        <taxon>asterids</taxon>
        <taxon>lamiids</taxon>
        <taxon>Lamiales</taxon>
        <taxon>Oleaceae</taxon>
        <taxon>Oleeae</taxon>
        <taxon>Olea</taxon>
    </lineage>
</organism>
<dbReference type="OrthoDB" id="5307922at2759"/>
<dbReference type="Gene3D" id="2.120.10.30">
    <property type="entry name" value="TolB, C-terminal domain"/>
    <property type="match status" value="1"/>
</dbReference>
<comment type="similarity">
    <text evidence="2">Belongs to the strictosidine synthase family.</text>
</comment>
<dbReference type="Proteomes" id="UP000594638">
    <property type="component" value="Unassembled WGS sequence"/>
</dbReference>
<evidence type="ECO:0000313" key="8">
    <source>
        <dbReference type="Proteomes" id="UP000594638"/>
    </source>
</evidence>
<evidence type="ECO:0000313" key="7">
    <source>
        <dbReference type="EMBL" id="CAA3021887.1"/>
    </source>
</evidence>
<comment type="caution">
    <text evidence="7">The sequence shown here is derived from an EMBL/GenBank/DDBJ whole genome shotgun (WGS) entry which is preliminary data.</text>
</comment>
<protein>
    <submittedName>
        <fullName evidence="7">STRICTOSIDINE SYNTHASE-LIKE 4-like</fullName>
    </submittedName>
</protein>
<name>A0A8S0UVW3_OLEEU</name>
<accession>A0A8S0UVW3</accession>
<feature type="domain" description="Strictosidine synthase conserved region" evidence="6">
    <location>
        <begin position="146"/>
        <end position="187"/>
    </location>
</feature>
<feature type="chain" id="PRO_5035787121" evidence="5">
    <location>
        <begin position="21"/>
        <end position="189"/>
    </location>
</feature>
<dbReference type="GO" id="GO:0005773">
    <property type="term" value="C:vacuole"/>
    <property type="evidence" value="ECO:0007669"/>
    <property type="project" value="UniProtKB-SubCell"/>
</dbReference>
<sequence length="189" mass="20643">MDKRTCSAFLLASLLAVALQVFVLSPISPDILLPTSSIPSNSKLQEVSKLGEGLLKKPEAMLSTKSACFIRLQELVGSQDCTEMDPGRNGGMMTVRIYLEKLQQLVTLSSATQRRFVDDVIESADGNLCFSPIIGTLKCSRQSHMGIGQLARYDSSSKETSILLDNLAFVNGIALSAYQDYLVVCETWK</sequence>
<keyword evidence="3" id="KW-0926">Vacuole</keyword>
<dbReference type="AlphaFoldDB" id="A0A8S0UVW3"/>
<dbReference type="InterPro" id="IPR011042">
    <property type="entry name" value="6-blade_b-propeller_TolB-like"/>
</dbReference>
<dbReference type="Pfam" id="PF03088">
    <property type="entry name" value="Str_synth"/>
    <property type="match status" value="1"/>
</dbReference>
<evidence type="ECO:0000259" key="6">
    <source>
        <dbReference type="Pfam" id="PF03088"/>
    </source>
</evidence>
<dbReference type="InterPro" id="IPR018119">
    <property type="entry name" value="Strictosidine_synth_cons-reg"/>
</dbReference>
<dbReference type="Gramene" id="OE9A024958T1">
    <property type="protein sequence ID" value="OE9A024958C1"/>
    <property type="gene ID" value="OE9A024958"/>
</dbReference>
<gene>
    <name evidence="7" type="ORF">OLEA9_A024958</name>
</gene>
<evidence type="ECO:0000256" key="5">
    <source>
        <dbReference type="SAM" id="SignalP"/>
    </source>
</evidence>
<dbReference type="GO" id="GO:0012505">
    <property type="term" value="C:endomembrane system"/>
    <property type="evidence" value="ECO:0007669"/>
    <property type="project" value="TreeGrafter"/>
</dbReference>
<dbReference type="SUPFAM" id="SSF63829">
    <property type="entry name" value="Calcium-dependent phosphotriesterase"/>
    <property type="match status" value="1"/>
</dbReference>
<dbReference type="GO" id="GO:0016787">
    <property type="term" value="F:hydrolase activity"/>
    <property type="evidence" value="ECO:0007669"/>
    <property type="project" value="TreeGrafter"/>
</dbReference>
<keyword evidence="5" id="KW-0732">Signal</keyword>
<dbReference type="PANTHER" id="PTHR10426">
    <property type="entry name" value="STRICTOSIDINE SYNTHASE-RELATED"/>
    <property type="match status" value="1"/>
</dbReference>
<keyword evidence="8" id="KW-1185">Reference proteome</keyword>
<feature type="signal peptide" evidence="5">
    <location>
        <begin position="1"/>
        <end position="20"/>
    </location>
</feature>
<evidence type="ECO:0000256" key="3">
    <source>
        <dbReference type="ARBA" id="ARBA00022554"/>
    </source>
</evidence>
<evidence type="ECO:0000256" key="1">
    <source>
        <dbReference type="ARBA" id="ARBA00004116"/>
    </source>
</evidence>
<evidence type="ECO:0000256" key="4">
    <source>
        <dbReference type="ARBA" id="ARBA00023180"/>
    </source>
</evidence>